<dbReference type="InterPro" id="IPR011760">
    <property type="entry name" value="PsdUridine_synth_TruD_insert"/>
</dbReference>
<name>A0A8T3YPQ4_9ARCH</name>
<comment type="caution">
    <text evidence="5">The sequence shown here is derived from an EMBL/GenBank/DDBJ whole genome shotgun (WGS) entry which is preliminary data.</text>
</comment>
<dbReference type="InterPro" id="IPR020103">
    <property type="entry name" value="PsdUridine_synth_cat_dom_sf"/>
</dbReference>
<dbReference type="InterPro" id="IPR001656">
    <property type="entry name" value="PsdUridine_synth_TruD"/>
</dbReference>
<dbReference type="InterPro" id="IPR020119">
    <property type="entry name" value="PsdUridine_synth_TruD_CS"/>
</dbReference>
<dbReference type="GO" id="GO:0003723">
    <property type="term" value="F:RNA binding"/>
    <property type="evidence" value="ECO:0007669"/>
    <property type="project" value="InterPro"/>
</dbReference>
<evidence type="ECO:0000256" key="3">
    <source>
        <dbReference type="ARBA" id="ARBA00023235"/>
    </source>
</evidence>
<keyword evidence="2" id="KW-0819">tRNA processing</keyword>
<gene>
    <name evidence="5" type="primary">truD</name>
    <name evidence="5" type="ORF">HY544_01405</name>
</gene>
<reference evidence="5" key="1">
    <citation type="submission" date="2020-07" db="EMBL/GenBank/DDBJ databases">
        <title>Huge and variable diversity of episymbiotic CPR bacteria and DPANN archaea in groundwater ecosystems.</title>
        <authorList>
            <person name="He C.Y."/>
            <person name="Keren R."/>
            <person name="Whittaker M."/>
            <person name="Farag I.F."/>
            <person name="Doudna J."/>
            <person name="Cate J.H.D."/>
            <person name="Banfield J.F."/>
        </authorList>
    </citation>
    <scope>NUCLEOTIDE SEQUENCE</scope>
    <source>
        <strain evidence="5">NC_groundwater_1296_Ag_S-0.2um_52_80</strain>
    </source>
</reference>
<dbReference type="InterPro" id="IPR042214">
    <property type="entry name" value="TruD_catalytic"/>
</dbReference>
<dbReference type="GO" id="GO:0008033">
    <property type="term" value="P:tRNA processing"/>
    <property type="evidence" value="ECO:0007669"/>
    <property type="project" value="UniProtKB-KW"/>
</dbReference>
<dbReference type="PANTHER" id="PTHR13326">
    <property type="entry name" value="TRNA PSEUDOURIDINE SYNTHASE D"/>
    <property type="match status" value="1"/>
</dbReference>
<protein>
    <submittedName>
        <fullName evidence="5">tRNA pseudouridine(13) synthase TruD</fullName>
    </submittedName>
</protein>
<evidence type="ECO:0000313" key="5">
    <source>
        <dbReference type="EMBL" id="MBI4210149.1"/>
    </source>
</evidence>
<dbReference type="GO" id="GO:0001522">
    <property type="term" value="P:pseudouridine synthesis"/>
    <property type="evidence" value="ECO:0007669"/>
    <property type="project" value="InterPro"/>
</dbReference>
<evidence type="ECO:0000256" key="1">
    <source>
        <dbReference type="ARBA" id="ARBA00007953"/>
    </source>
</evidence>
<dbReference type="Gene3D" id="3.30.2350.20">
    <property type="entry name" value="TruD, catalytic domain"/>
    <property type="match status" value="2"/>
</dbReference>
<dbReference type="PROSITE" id="PS50984">
    <property type="entry name" value="TRUD"/>
    <property type="match status" value="1"/>
</dbReference>
<feature type="domain" description="TRUD" evidence="4">
    <location>
        <begin position="140"/>
        <end position="301"/>
    </location>
</feature>
<dbReference type="PANTHER" id="PTHR13326:SF21">
    <property type="entry name" value="PSEUDOURIDYLATE SYNTHASE PUS7L"/>
    <property type="match status" value="1"/>
</dbReference>
<dbReference type="AlphaFoldDB" id="A0A8T3YPQ4"/>
<dbReference type="Proteomes" id="UP000732298">
    <property type="component" value="Unassembled WGS sequence"/>
</dbReference>
<comment type="similarity">
    <text evidence="1">Belongs to the pseudouridine synthase TruD family.</text>
</comment>
<sequence length="345" mass="38131">MFRIKQVAEDFVVDEDYQFPSVKPGQYSYFILRKSGMTTHRAVELIAERAFVPGKSVGYAGLKDKAAVTSQLVSVRGVGKRFAEMRIPGISLEFVGTGDTPLTLGLLKGNRFRIAVRNLGDKDCSRLAQRAALLERMEFRFPNYFGSQRFGSANHLVGRAIVSGDFRAAVEGAMIKGSDSHLSHHPNDYVGSLKSAGRRMLSLYVHSFQSLLFNEALAGLCRQMNCFSCSYSAGSYFFPDALEPWGMIPLVGFATELHEYPQEVNHAVESVLAGHGIRLSDFIIRSIPLLSCEGSERAAYASACGFRMEFAEDELNSGMRKCVLRFSLGKGSYATVLLDFLLQPK</sequence>
<evidence type="ECO:0000313" key="6">
    <source>
        <dbReference type="Proteomes" id="UP000732298"/>
    </source>
</evidence>
<dbReference type="PROSITE" id="PS01268">
    <property type="entry name" value="UPF0024"/>
    <property type="match status" value="1"/>
</dbReference>
<evidence type="ECO:0000259" key="4">
    <source>
        <dbReference type="PROSITE" id="PS50984"/>
    </source>
</evidence>
<dbReference type="Pfam" id="PF01142">
    <property type="entry name" value="TruD"/>
    <property type="match status" value="2"/>
</dbReference>
<accession>A0A8T3YPQ4</accession>
<proteinExistence type="inferred from homology"/>
<dbReference type="GO" id="GO:0009982">
    <property type="term" value="F:pseudouridine synthase activity"/>
    <property type="evidence" value="ECO:0007669"/>
    <property type="project" value="InterPro"/>
</dbReference>
<keyword evidence="3" id="KW-0413">Isomerase</keyword>
<dbReference type="SUPFAM" id="SSF55120">
    <property type="entry name" value="Pseudouridine synthase"/>
    <property type="match status" value="1"/>
</dbReference>
<evidence type="ECO:0000256" key="2">
    <source>
        <dbReference type="ARBA" id="ARBA00022694"/>
    </source>
</evidence>
<organism evidence="5 6">
    <name type="scientific">Candidatus Iainarchaeum sp</name>
    <dbReference type="NCBI Taxonomy" id="3101447"/>
    <lineage>
        <taxon>Archaea</taxon>
        <taxon>Candidatus Iainarchaeota</taxon>
        <taxon>Candidatus Iainarchaeia</taxon>
        <taxon>Candidatus Iainarchaeales</taxon>
        <taxon>Candidatus Iainarchaeaceae</taxon>
        <taxon>Candidatus Iainarchaeum</taxon>
    </lineage>
</organism>
<dbReference type="EMBL" id="JACQPB010000020">
    <property type="protein sequence ID" value="MBI4210149.1"/>
    <property type="molecule type" value="Genomic_DNA"/>
</dbReference>